<evidence type="ECO:0000259" key="6">
    <source>
        <dbReference type="Pfam" id="PF02797"/>
    </source>
</evidence>
<keyword evidence="4" id="KW-0808">Transferase</keyword>
<dbReference type="PANTHER" id="PTHR11877">
    <property type="entry name" value="HYDROXYMETHYLGLUTARYL-COA SYNTHASE"/>
    <property type="match status" value="1"/>
</dbReference>
<evidence type="ECO:0000256" key="2">
    <source>
        <dbReference type="ARBA" id="ARBA00005531"/>
    </source>
</evidence>
<keyword evidence="8" id="KW-1185">Reference proteome</keyword>
<dbReference type="PIRSF" id="PIRSF000451">
    <property type="entry name" value="PKS_III"/>
    <property type="match status" value="1"/>
</dbReference>
<feature type="domain" description="Chalcone/stilbene synthase N-terminal" evidence="5">
    <location>
        <begin position="26"/>
        <end position="225"/>
    </location>
</feature>
<dbReference type="InterPro" id="IPR011141">
    <property type="entry name" value="Polyketide_synthase_type-III"/>
</dbReference>
<feature type="domain" description="Chalcone/stilbene synthase C-terminal" evidence="6">
    <location>
        <begin position="238"/>
        <end position="366"/>
    </location>
</feature>
<dbReference type="InterPro" id="IPR001099">
    <property type="entry name" value="Chalcone/stilbene_synt_N"/>
</dbReference>
<organism evidence="7 8">
    <name type="scientific">Rhodococcoides corynebacterioides</name>
    <dbReference type="NCBI Taxonomy" id="53972"/>
    <lineage>
        <taxon>Bacteria</taxon>
        <taxon>Bacillati</taxon>
        <taxon>Actinomycetota</taxon>
        <taxon>Actinomycetes</taxon>
        <taxon>Mycobacteriales</taxon>
        <taxon>Nocardiaceae</taxon>
        <taxon>Rhodococcoides</taxon>
    </lineage>
</organism>
<evidence type="ECO:0000259" key="5">
    <source>
        <dbReference type="Pfam" id="PF00195"/>
    </source>
</evidence>
<evidence type="ECO:0000313" key="7">
    <source>
        <dbReference type="EMBL" id="MBY6368057.1"/>
    </source>
</evidence>
<reference evidence="7 8" key="1">
    <citation type="submission" date="2020-06" db="EMBL/GenBank/DDBJ databases">
        <title>Taxonomy, biology and ecology of Rhodococcus bacteria occurring in California pistachio and other woody hosts as revealed by genome sequence analyses.</title>
        <authorList>
            <person name="Gai Y."/>
            <person name="Riely B."/>
        </authorList>
    </citation>
    <scope>NUCLEOTIDE SEQUENCE [LARGE SCALE GENOMIC DNA]</scope>
    <source>
        <strain evidence="7 8">BP-281</strain>
    </source>
</reference>
<protein>
    <submittedName>
        <fullName evidence="7">Type III polyketide synthase</fullName>
    </submittedName>
</protein>
<comment type="caution">
    <text evidence="7">The sequence shown here is derived from an EMBL/GenBank/DDBJ whole genome shotgun (WGS) entry which is preliminary data.</text>
</comment>
<dbReference type="InterPro" id="IPR016039">
    <property type="entry name" value="Thiolase-like"/>
</dbReference>
<dbReference type="Proteomes" id="UP000825228">
    <property type="component" value="Unassembled WGS sequence"/>
</dbReference>
<sequence length="367" mass="39338">MRIPTIVAVVGDPVDGNPAGVSPTTAYVNAIATAVPEYDVHDDFVAYAQNSFAERRKHLLFRRMAERAQISHRWAAFPSVASFYGDDPNAVDTETRMIEFERSAPDLAVRAVDGLGLGAGAADVTHLIVLTCTGFYAPGIDFEIMRRCGVPTTVERTQVGFMGCFAGINGLKLAHHIVRSEPTARVLVVSVELCSLHMQSTQDLETMLSFLVFGDGAAAVLVTADEQGLALESFQALMIEDSRELITWRIGGMGFDMVLSGKVPGSLSRALDAPTMKTVLAGSEASSIDLWAIHPGGRSILDAVEGALELTPDRLSASRKVLDDYGNMSSATVLFVLKEMMDRGDTGRGCAMAFGPGLTAETMLFRA</sequence>
<evidence type="ECO:0000256" key="4">
    <source>
        <dbReference type="ARBA" id="ARBA00022679"/>
    </source>
</evidence>
<dbReference type="Gene3D" id="3.40.47.10">
    <property type="match status" value="2"/>
</dbReference>
<comment type="similarity">
    <text evidence="2">Belongs to the thiolase-like superfamily. Chalcone/stilbene synthases family.</text>
</comment>
<comment type="pathway">
    <text evidence="1">Lipid metabolism; fatty acid biosynthesis.</text>
</comment>
<dbReference type="Pfam" id="PF02797">
    <property type="entry name" value="Chal_sti_synt_C"/>
    <property type="match status" value="1"/>
</dbReference>
<accession>A0ABS7P6K1</accession>
<dbReference type="CDD" id="cd00831">
    <property type="entry name" value="CHS_like"/>
    <property type="match status" value="1"/>
</dbReference>
<gene>
    <name evidence="7" type="ORF">HQ603_14980</name>
</gene>
<evidence type="ECO:0000256" key="1">
    <source>
        <dbReference type="ARBA" id="ARBA00005194"/>
    </source>
</evidence>
<evidence type="ECO:0000313" key="8">
    <source>
        <dbReference type="Proteomes" id="UP000825228"/>
    </source>
</evidence>
<comment type="subunit">
    <text evidence="3">Homodimer.</text>
</comment>
<dbReference type="SUPFAM" id="SSF53901">
    <property type="entry name" value="Thiolase-like"/>
    <property type="match status" value="1"/>
</dbReference>
<dbReference type="EMBL" id="JABUBU010000017">
    <property type="protein sequence ID" value="MBY6368057.1"/>
    <property type="molecule type" value="Genomic_DNA"/>
</dbReference>
<dbReference type="PANTHER" id="PTHR11877:SF46">
    <property type="entry name" value="TYPE III POLYKETIDE SYNTHASE A"/>
    <property type="match status" value="1"/>
</dbReference>
<proteinExistence type="inferred from homology"/>
<dbReference type="Pfam" id="PF00195">
    <property type="entry name" value="Chal_sti_synt_N"/>
    <property type="match status" value="1"/>
</dbReference>
<evidence type="ECO:0000256" key="3">
    <source>
        <dbReference type="ARBA" id="ARBA00011738"/>
    </source>
</evidence>
<name>A0ABS7P6K1_9NOCA</name>
<dbReference type="InterPro" id="IPR012328">
    <property type="entry name" value="Chalcone/stilbene_synt_C"/>
</dbReference>